<dbReference type="STRING" id="930990.A0A067MAI8"/>
<feature type="compositionally biased region" description="Low complexity" evidence="1">
    <location>
        <begin position="282"/>
        <end position="304"/>
    </location>
</feature>
<feature type="compositionally biased region" description="Polar residues" evidence="1">
    <location>
        <begin position="241"/>
        <end position="261"/>
    </location>
</feature>
<organism evidence="3 4">
    <name type="scientific">Botryobasidium botryosum (strain FD-172 SS1)</name>
    <dbReference type="NCBI Taxonomy" id="930990"/>
    <lineage>
        <taxon>Eukaryota</taxon>
        <taxon>Fungi</taxon>
        <taxon>Dikarya</taxon>
        <taxon>Basidiomycota</taxon>
        <taxon>Agaricomycotina</taxon>
        <taxon>Agaricomycetes</taxon>
        <taxon>Cantharellales</taxon>
        <taxon>Botryobasidiaceae</taxon>
        <taxon>Botryobasidium</taxon>
    </lineage>
</organism>
<dbReference type="EMBL" id="KL198088">
    <property type="protein sequence ID" value="KDQ08626.1"/>
    <property type="molecule type" value="Genomic_DNA"/>
</dbReference>
<evidence type="ECO:0000256" key="1">
    <source>
        <dbReference type="SAM" id="MobiDB-lite"/>
    </source>
</evidence>
<dbReference type="Gene3D" id="1.20.5.510">
    <property type="entry name" value="Single helix bin"/>
    <property type="match status" value="1"/>
</dbReference>
<sequence>MINNGTWHDGAQTATDTAVLSASLTFTGTGAYVFGILPPPGPASVPTNLSFTLDGVANGTYSSTSESTGGGWHYKVGFFGVQGLANQSHTITMISDRPSSVMLDFFVYTYLAPDGTAPSSTSSRPHPSGWPHGHPQPSPQNQSAGASAVLAAAVGGAVGGVVLLLALAALAFWCCRKRKQEPVQGSSSSHIADLPVHQSPANQIITPWIDLSTSHPTVPTPSFMPASHSQQCLENQPLVPFQQNMPYSSPTSPRHTSQWSEYNGHAASARSRPPGTSDSNTSSGAPPSSLLLSPSPGGMLSPGPTHSVGTHGHTPPPQYYNAGP</sequence>
<keyword evidence="4" id="KW-1185">Reference proteome</keyword>
<keyword evidence="2" id="KW-0472">Membrane</keyword>
<dbReference type="InParanoid" id="A0A067MAI8"/>
<dbReference type="Gene3D" id="2.60.120.260">
    <property type="entry name" value="Galactose-binding domain-like"/>
    <property type="match status" value="1"/>
</dbReference>
<evidence type="ECO:0000313" key="3">
    <source>
        <dbReference type="EMBL" id="KDQ08626.1"/>
    </source>
</evidence>
<keyword evidence="2" id="KW-1133">Transmembrane helix</keyword>
<dbReference type="Proteomes" id="UP000027195">
    <property type="component" value="Unassembled WGS sequence"/>
</dbReference>
<accession>A0A067MAI8</accession>
<keyword evidence="2" id="KW-0812">Transmembrane</keyword>
<proteinExistence type="predicted"/>
<feature type="transmembrane region" description="Helical" evidence="2">
    <location>
        <begin position="148"/>
        <end position="173"/>
    </location>
</feature>
<dbReference type="OrthoDB" id="2757180at2759"/>
<feature type="region of interest" description="Disordered" evidence="1">
    <location>
        <begin position="241"/>
        <end position="324"/>
    </location>
</feature>
<gene>
    <name evidence="3" type="ORF">BOTBODRAFT_179696</name>
</gene>
<dbReference type="HOGENOM" id="CLU_857876_0_0_1"/>
<evidence type="ECO:0000256" key="2">
    <source>
        <dbReference type="SAM" id="Phobius"/>
    </source>
</evidence>
<feature type="region of interest" description="Disordered" evidence="1">
    <location>
        <begin position="117"/>
        <end position="143"/>
    </location>
</feature>
<dbReference type="AlphaFoldDB" id="A0A067MAI8"/>
<reference evidence="4" key="1">
    <citation type="journal article" date="2014" name="Proc. Natl. Acad. Sci. U.S.A.">
        <title>Extensive sampling of basidiomycete genomes demonstrates inadequacy of the white-rot/brown-rot paradigm for wood decay fungi.</title>
        <authorList>
            <person name="Riley R."/>
            <person name="Salamov A.A."/>
            <person name="Brown D.W."/>
            <person name="Nagy L.G."/>
            <person name="Floudas D."/>
            <person name="Held B.W."/>
            <person name="Levasseur A."/>
            <person name="Lombard V."/>
            <person name="Morin E."/>
            <person name="Otillar R."/>
            <person name="Lindquist E.A."/>
            <person name="Sun H."/>
            <person name="LaButti K.M."/>
            <person name="Schmutz J."/>
            <person name="Jabbour D."/>
            <person name="Luo H."/>
            <person name="Baker S.E."/>
            <person name="Pisabarro A.G."/>
            <person name="Walton J.D."/>
            <person name="Blanchette R.A."/>
            <person name="Henrissat B."/>
            <person name="Martin F."/>
            <person name="Cullen D."/>
            <person name="Hibbett D.S."/>
            <person name="Grigoriev I.V."/>
        </authorList>
    </citation>
    <scope>NUCLEOTIDE SEQUENCE [LARGE SCALE GENOMIC DNA]</scope>
    <source>
        <strain evidence="4">FD-172 SS1</strain>
    </source>
</reference>
<evidence type="ECO:0000313" key="4">
    <source>
        <dbReference type="Proteomes" id="UP000027195"/>
    </source>
</evidence>
<name>A0A067MAI8_BOTB1</name>
<protein>
    <submittedName>
        <fullName evidence="3">Uncharacterized protein</fullName>
    </submittedName>
</protein>